<dbReference type="Gene3D" id="3.30.70.270">
    <property type="match status" value="1"/>
</dbReference>
<proteinExistence type="predicted"/>
<dbReference type="SUPFAM" id="SSF49899">
    <property type="entry name" value="Concanavalin A-like lectins/glucanases"/>
    <property type="match status" value="1"/>
</dbReference>
<sequence length="769" mass="85042">MPPRGSPLAVHPWMEATVRALNWLATGEASLAEEPANTMQNSLLQVLVHSLRVLSELEACTFDTVPIETYWRSRSVNGYGEEVHSALSFCWANVEHSLPQRDVAGVLDATEICSGGVRDFIVDPFKYLKPDCARAWMRPPRVMVSTDEWSAVASGLVDRGICDVIPLREVLHVDGKPVLGGLFGVPKMEEVSGIPVLRLIMDLRPINQLFEAIAGDLHTLPMLSQLFPLELFPHENVIVSSEDIKAMFYIVGLPEAWRPLLAFGREVPEILRPAGCSEPCVLTSRVLPMGFVNSVAIAQGLHRNIVNQAVDRFGFSREQEIRKDQSLPAASLAYRVYLDNFDSLYRTNREAADLLAGSLSPLTAGLREIYEELKVPINEKKSVKSALRAEMQGGLIDGVGGIIAPKPDKIARYLRGAWYLLQSKTADLKRVQTVAGGLVYLFSYRRCLMSCLNEIWSFISSFEGKLRVWKTIPPRVKMEIFSSIALCPLAYMDLRCAYDPIVTASDASESGGGLSYSSGLTEFGVQAMSKNIRGLNDSISDDNQVLVISLFDGIGACRVALDLIGAKVAGYVAIEPDAAARRVVECAFGSTEFVTSVTMLRSWRLIKDHVVIRTGALRNGKRDSVRIQTNKAWNPHEGFLVAMKYRHVPYGAGVWPAFWTMCSDYTWPKGGELDILEFANDQPNLMTFHTLGDCAVSSPKLQQCTPPYYALNAFPVCTTVLHSPAYTKILDVSMDKPCSRYCVKGQGTASPLRRHAPPKRSKPQPRQTQ</sequence>
<dbReference type="GO" id="GO:0009251">
    <property type="term" value="P:glucan catabolic process"/>
    <property type="evidence" value="ECO:0007669"/>
    <property type="project" value="TreeGrafter"/>
</dbReference>
<dbReference type="SUPFAM" id="SSF56672">
    <property type="entry name" value="DNA/RNA polymerases"/>
    <property type="match status" value="1"/>
</dbReference>
<evidence type="ECO:0000256" key="1">
    <source>
        <dbReference type="SAM" id="MobiDB-lite"/>
    </source>
</evidence>
<protein>
    <submittedName>
        <fullName evidence="3">Putative endo-1,3(4)-beta-glucanase</fullName>
    </submittedName>
</protein>
<evidence type="ECO:0000313" key="4">
    <source>
        <dbReference type="Proteomes" id="UP000186817"/>
    </source>
</evidence>
<feature type="region of interest" description="Disordered" evidence="1">
    <location>
        <begin position="748"/>
        <end position="769"/>
    </location>
</feature>
<dbReference type="InterPro" id="IPR043128">
    <property type="entry name" value="Rev_trsase/Diguanyl_cyclase"/>
</dbReference>
<dbReference type="InterPro" id="IPR043502">
    <property type="entry name" value="DNA/RNA_pol_sf"/>
</dbReference>
<evidence type="ECO:0000259" key="2">
    <source>
        <dbReference type="PROSITE" id="PS51762"/>
    </source>
</evidence>
<dbReference type="PANTHER" id="PTHR10963:SF24">
    <property type="entry name" value="GLYCOSIDASE C21B10.07-RELATED"/>
    <property type="match status" value="1"/>
</dbReference>
<dbReference type="InterPro" id="IPR000757">
    <property type="entry name" value="Beta-glucanase-like"/>
</dbReference>
<evidence type="ECO:0000313" key="3">
    <source>
        <dbReference type="EMBL" id="OLQ06127.1"/>
    </source>
</evidence>
<reference evidence="3 4" key="1">
    <citation type="submission" date="2016-02" db="EMBL/GenBank/DDBJ databases">
        <title>Genome analysis of coral dinoflagellate symbionts highlights evolutionary adaptations to a symbiotic lifestyle.</title>
        <authorList>
            <person name="Aranda M."/>
            <person name="Li Y."/>
            <person name="Liew Y.J."/>
            <person name="Baumgarten S."/>
            <person name="Simakov O."/>
            <person name="Wilson M."/>
            <person name="Piel J."/>
            <person name="Ashoor H."/>
            <person name="Bougouffa S."/>
            <person name="Bajic V.B."/>
            <person name="Ryu T."/>
            <person name="Ravasi T."/>
            <person name="Bayer T."/>
            <person name="Micklem G."/>
            <person name="Kim H."/>
            <person name="Bhak J."/>
            <person name="Lajeunesse T.C."/>
            <person name="Voolstra C.R."/>
        </authorList>
    </citation>
    <scope>NUCLEOTIDE SEQUENCE [LARGE SCALE GENOMIC DNA]</scope>
    <source>
        <strain evidence="3 4">CCMP2467</strain>
    </source>
</reference>
<dbReference type="AlphaFoldDB" id="A0A1Q9EFI1"/>
<keyword evidence="4" id="KW-1185">Reference proteome</keyword>
<feature type="compositionally biased region" description="Basic residues" evidence="1">
    <location>
        <begin position="752"/>
        <end position="763"/>
    </location>
</feature>
<organism evidence="3 4">
    <name type="scientific">Symbiodinium microadriaticum</name>
    <name type="common">Dinoflagellate</name>
    <name type="synonym">Zooxanthella microadriatica</name>
    <dbReference type="NCBI Taxonomy" id="2951"/>
    <lineage>
        <taxon>Eukaryota</taxon>
        <taxon>Sar</taxon>
        <taxon>Alveolata</taxon>
        <taxon>Dinophyceae</taxon>
        <taxon>Suessiales</taxon>
        <taxon>Symbiodiniaceae</taxon>
        <taxon>Symbiodinium</taxon>
    </lineage>
</organism>
<dbReference type="Pfam" id="PF26113">
    <property type="entry name" value="GH16_XgeA"/>
    <property type="match status" value="1"/>
</dbReference>
<name>A0A1Q9EFI1_SYMMI</name>
<dbReference type="InterPro" id="IPR013320">
    <property type="entry name" value="ConA-like_dom_sf"/>
</dbReference>
<dbReference type="PROSITE" id="PS51762">
    <property type="entry name" value="GH16_2"/>
    <property type="match status" value="1"/>
</dbReference>
<dbReference type="EMBL" id="LSRX01000166">
    <property type="protein sequence ID" value="OLQ06127.1"/>
    <property type="molecule type" value="Genomic_DNA"/>
</dbReference>
<gene>
    <name evidence="3" type="ORF">AK812_SmicGene10599</name>
</gene>
<feature type="domain" description="GH16" evidence="2">
    <location>
        <begin position="509"/>
        <end position="769"/>
    </location>
</feature>
<dbReference type="Gene3D" id="3.10.10.10">
    <property type="entry name" value="HIV Type 1 Reverse Transcriptase, subunit A, domain 1"/>
    <property type="match status" value="1"/>
</dbReference>
<dbReference type="InterPro" id="IPR050546">
    <property type="entry name" value="Glycosyl_Hydrlase_16"/>
</dbReference>
<dbReference type="Proteomes" id="UP000186817">
    <property type="component" value="Unassembled WGS sequence"/>
</dbReference>
<accession>A0A1Q9EFI1</accession>
<comment type="caution">
    <text evidence="3">The sequence shown here is derived from an EMBL/GenBank/DDBJ whole genome shotgun (WGS) entry which is preliminary data.</text>
</comment>
<dbReference type="GO" id="GO:0004553">
    <property type="term" value="F:hydrolase activity, hydrolyzing O-glycosyl compounds"/>
    <property type="evidence" value="ECO:0007669"/>
    <property type="project" value="InterPro"/>
</dbReference>
<dbReference type="OrthoDB" id="421126at2759"/>
<dbReference type="Gene3D" id="2.60.120.200">
    <property type="match status" value="1"/>
</dbReference>
<dbReference type="PANTHER" id="PTHR10963">
    <property type="entry name" value="GLYCOSYL HYDROLASE-RELATED"/>
    <property type="match status" value="1"/>
</dbReference>